<dbReference type="InterPro" id="IPR050482">
    <property type="entry name" value="Sensor_HK_TwoCompSys"/>
</dbReference>
<evidence type="ECO:0000259" key="10">
    <source>
        <dbReference type="PROSITE" id="PS50109"/>
    </source>
</evidence>
<sequence length="397" mass="41126">MAQPPKDPTGTRRPLAPRTGDALLALGVWLVLSSVIAIVQATAGQDPTPLAHLFAAGFGTVLLLSRRLPVPVLLLSALGTFAYYTAGLPTIGIALPVVGALFSAAEQGRARWAIGTGAVVLAVSVLFRVRDDPQPLGTILGTDAMTNLGLLATAVALGVAVRSLREQAAQQEEIARLHEERTRAEAELRLRAERERISRELHDTVGHSLAVISLHAGVAADALGEEEAPAAQAVGEVRAQAGRSLQELRAMVRLLREEDGAASAGRLVGSLADVPVLLAPARAAGLAVDAQVDVPAGALSPAVDAAAHRIVQEAVTNALRHAGAGELAVSARLEAGSLRLEIADDGRGAADLAHGGVGLEGMRERVRLLGGSLEVRTAPGEGFALRAELPARLEEER</sequence>
<dbReference type="Gene3D" id="3.30.565.10">
    <property type="entry name" value="Histidine kinase-like ATPase, C-terminal domain"/>
    <property type="match status" value="1"/>
</dbReference>
<gene>
    <name evidence="11" type="ORF">K8W24_15595</name>
</gene>
<keyword evidence="9" id="KW-0472">Membrane</keyword>
<dbReference type="GO" id="GO:0000155">
    <property type="term" value="F:phosphorelay sensor kinase activity"/>
    <property type="evidence" value="ECO:0007669"/>
    <property type="project" value="InterPro"/>
</dbReference>
<keyword evidence="3" id="KW-0597">Phosphoprotein</keyword>
<dbReference type="InterPro" id="IPR036890">
    <property type="entry name" value="HATPase_C_sf"/>
</dbReference>
<dbReference type="PANTHER" id="PTHR24421">
    <property type="entry name" value="NITRATE/NITRITE SENSOR PROTEIN NARX-RELATED"/>
    <property type="match status" value="1"/>
</dbReference>
<accession>A0A921GSM3</accession>
<proteinExistence type="predicted"/>
<reference evidence="11" key="2">
    <citation type="submission" date="2021-09" db="EMBL/GenBank/DDBJ databases">
        <authorList>
            <person name="Gilroy R."/>
        </authorList>
    </citation>
    <scope>NUCLEOTIDE SEQUENCE</scope>
    <source>
        <strain evidence="11">1647</strain>
    </source>
</reference>
<dbReference type="Pfam" id="PF02518">
    <property type="entry name" value="HATPase_c"/>
    <property type="match status" value="1"/>
</dbReference>
<dbReference type="Proteomes" id="UP000775129">
    <property type="component" value="Unassembled WGS sequence"/>
</dbReference>
<dbReference type="EC" id="2.7.13.3" evidence="2"/>
<dbReference type="GO" id="GO:0016020">
    <property type="term" value="C:membrane"/>
    <property type="evidence" value="ECO:0007669"/>
    <property type="project" value="InterPro"/>
</dbReference>
<name>A0A921GSM3_9MICO</name>
<dbReference type="InterPro" id="IPR011712">
    <property type="entry name" value="Sig_transdc_His_kin_sub3_dim/P"/>
</dbReference>
<dbReference type="CDD" id="cd16917">
    <property type="entry name" value="HATPase_UhpB-NarQ-NarX-like"/>
    <property type="match status" value="1"/>
</dbReference>
<dbReference type="Pfam" id="PF07730">
    <property type="entry name" value="HisKA_3"/>
    <property type="match status" value="1"/>
</dbReference>
<keyword evidence="5" id="KW-0547">Nucleotide-binding</keyword>
<evidence type="ECO:0000256" key="9">
    <source>
        <dbReference type="SAM" id="Phobius"/>
    </source>
</evidence>
<comment type="catalytic activity">
    <reaction evidence="1">
        <text>ATP + protein L-histidine = ADP + protein N-phospho-L-histidine.</text>
        <dbReference type="EC" id="2.7.13.3"/>
    </reaction>
</comment>
<evidence type="ECO:0000256" key="1">
    <source>
        <dbReference type="ARBA" id="ARBA00000085"/>
    </source>
</evidence>
<dbReference type="InterPro" id="IPR005467">
    <property type="entry name" value="His_kinase_dom"/>
</dbReference>
<dbReference type="GO" id="GO:0046983">
    <property type="term" value="F:protein dimerization activity"/>
    <property type="evidence" value="ECO:0007669"/>
    <property type="project" value="InterPro"/>
</dbReference>
<comment type="caution">
    <text evidence="11">The sequence shown here is derived from an EMBL/GenBank/DDBJ whole genome shotgun (WGS) entry which is preliminary data.</text>
</comment>
<feature type="domain" description="Histidine kinase" evidence="10">
    <location>
        <begin position="309"/>
        <end position="393"/>
    </location>
</feature>
<evidence type="ECO:0000256" key="5">
    <source>
        <dbReference type="ARBA" id="ARBA00022741"/>
    </source>
</evidence>
<dbReference type="SUPFAM" id="SSF55874">
    <property type="entry name" value="ATPase domain of HSP90 chaperone/DNA topoisomerase II/histidine kinase"/>
    <property type="match status" value="1"/>
</dbReference>
<dbReference type="PROSITE" id="PS50109">
    <property type="entry name" value="HIS_KIN"/>
    <property type="match status" value="1"/>
</dbReference>
<keyword evidence="8" id="KW-0902">Two-component regulatory system</keyword>
<dbReference type="PANTHER" id="PTHR24421:SF10">
    <property type="entry name" value="NITRATE_NITRITE SENSOR PROTEIN NARQ"/>
    <property type="match status" value="1"/>
</dbReference>
<organism evidence="11 12">
    <name type="scientific">Brachybacterium paraconglomeratum</name>
    <dbReference type="NCBI Taxonomy" id="173362"/>
    <lineage>
        <taxon>Bacteria</taxon>
        <taxon>Bacillati</taxon>
        <taxon>Actinomycetota</taxon>
        <taxon>Actinomycetes</taxon>
        <taxon>Micrococcales</taxon>
        <taxon>Dermabacteraceae</taxon>
        <taxon>Brachybacterium</taxon>
    </lineage>
</organism>
<dbReference type="EMBL" id="DYWO01000466">
    <property type="protein sequence ID" value="HJF51185.1"/>
    <property type="molecule type" value="Genomic_DNA"/>
</dbReference>
<dbReference type="InterPro" id="IPR003594">
    <property type="entry name" value="HATPase_dom"/>
</dbReference>
<dbReference type="AlphaFoldDB" id="A0A921GSM3"/>
<feature type="transmembrane region" description="Helical" evidence="9">
    <location>
        <begin position="110"/>
        <end position="127"/>
    </location>
</feature>
<keyword evidence="4" id="KW-0808">Transferase</keyword>
<keyword evidence="7" id="KW-0067">ATP-binding</keyword>
<keyword evidence="9" id="KW-1133">Transmembrane helix</keyword>
<keyword evidence="9" id="KW-0812">Transmembrane</keyword>
<dbReference type="GO" id="GO:0005524">
    <property type="term" value="F:ATP binding"/>
    <property type="evidence" value="ECO:0007669"/>
    <property type="project" value="UniProtKB-KW"/>
</dbReference>
<evidence type="ECO:0000256" key="7">
    <source>
        <dbReference type="ARBA" id="ARBA00022840"/>
    </source>
</evidence>
<feature type="transmembrane region" description="Helical" evidence="9">
    <location>
        <begin position="72"/>
        <end position="98"/>
    </location>
</feature>
<dbReference type="SMART" id="SM00387">
    <property type="entry name" value="HATPase_c"/>
    <property type="match status" value="1"/>
</dbReference>
<evidence type="ECO:0000313" key="12">
    <source>
        <dbReference type="Proteomes" id="UP000775129"/>
    </source>
</evidence>
<evidence type="ECO:0000256" key="8">
    <source>
        <dbReference type="ARBA" id="ARBA00023012"/>
    </source>
</evidence>
<evidence type="ECO:0000256" key="3">
    <source>
        <dbReference type="ARBA" id="ARBA00022553"/>
    </source>
</evidence>
<reference evidence="11" key="1">
    <citation type="journal article" date="2021" name="PeerJ">
        <title>Extensive microbial diversity within the chicken gut microbiome revealed by metagenomics and culture.</title>
        <authorList>
            <person name="Gilroy R."/>
            <person name="Ravi A."/>
            <person name="Getino M."/>
            <person name="Pursley I."/>
            <person name="Horton D.L."/>
            <person name="Alikhan N.F."/>
            <person name="Baker D."/>
            <person name="Gharbi K."/>
            <person name="Hall N."/>
            <person name="Watson M."/>
            <person name="Adriaenssens E.M."/>
            <person name="Foster-Nyarko E."/>
            <person name="Jarju S."/>
            <person name="Secka A."/>
            <person name="Antonio M."/>
            <person name="Oren A."/>
            <person name="Chaudhuri R.R."/>
            <person name="La Ragione R."/>
            <person name="Hildebrand F."/>
            <person name="Pallen M.J."/>
        </authorList>
    </citation>
    <scope>NUCLEOTIDE SEQUENCE</scope>
    <source>
        <strain evidence="11">1647</strain>
    </source>
</reference>
<evidence type="ECO:0000256" key="2">
    <source>
        <dbReference type="ARBA" id="ARBA00012438"/>
    </source>
</evidence>
<evidence type="ECO:0000256" key="4">
    <source>
        <dbReference type="ARBA" id="ARBA00022679"/>
    </source>
</evidence>
<feature type="transmembrane region" description="Helical" evidence="9">
    <location>
        <begin position="139"/>
        <end position="161"/>
    </location>
</feature>
<keyword evidence="6 11" id="KW-0418">Kinase</keyword>
<evidence type="ECO:0000256" key="6">
    <source>
        <dbReference type="ARBA" id="ARBA00022777"/>
    </source>
</evidence>
<dbReference type="Gene3D" id="1.20.5.1930">
    <property type="match status" value="1"/>
</dbReference>
<protein>
    <recommendedName>
        <fullName evidence="2">histidine kinase</fullName>
        <ecNumber evidence="2">2.7.13.3</ecNumber>
    </recommendedName>
</protein>
<evidence type="ECO:0000313" key="11">
    <source>
        <dbReference type="EMBL" id="HJF51185.1"/>
    </source>
</evidence>
<feature type="transmembrane region" description="Helical" evidence="9">
    <location>
        <begin position="22"/>
        <end position="43"/>
    </location>
</feature>